<comment type="caution">
    <text evidence="3">The sequence shown here is derived from an EMBL/GenBank/DDBJ whole genome shotgun (WGS) entry which is preliminary data.</text>
</comment>
<protein>
    <submittedName>
        <fullName evidence="3">Pilus assembly protein</fullName>
    </submittedName>
</protein>
<name>A0A934Q0W4_9BURK</name>
<proteinExistence type="predicted"/>
<dbReference type="InterPro" id="IPR012495">
    <property type="entry name" value="TadE-like_dom"/>
</dbReference>
<dbReference type="RefSeq" id="WP_200788967.1">
    <property type="nucleotide sequence ID" value="NZ_JAEDAO010000001.1"/>
</dbReference>
<evidence type="ECO:0000259" key="2">
    <source>
        <dbReference type="Pfam" id="PF07811"/>
    </source>
</evidence>
<keyword evidence="1" id="KW-0472">Membrane</keyword>
<organism evidence="3 4">
    <name type="scientific">Ramlibacter algicola</name>
    <dbReference type="NCBI Taxonomy" id="2795217"/>
    <lineage>
        <taxon>Bacteria</taxon>
        <taxon>Pseudomonadati</taxon>
        <taxon>Pseudomonadota</taxon>
        <taxon>Betaproteobacteria</taxon>
        <taxon>Burkholderiales</taxon>
        <taxon>Comamonadaceae</taxon>
        <taxon>Ramlibacter</taxon>
    </lineage>
</organism>
<keyword evidence="4" id="KW-1185">Reference proteome</keyword>
<keyword evidence="1" id="KW-0812">Transmembrane</keyword>
<dbReference type="Pfam" id="PF07811">
    <property type="entry name" value="TadE"/>
    <property type="match status" value="1"/>
</dbReference>
<dbReference type="AlphaFoldDB" id="A0A934Q0W4"/>
<evidence type="ECO:0000313" key="3">
    <source>
        <dbReference type="EMBL" id="MBK0394009.1"/>
    </source>
</evidence>
<feature type="transmembrane region" description="Helical" evidence="1">
    <location>
        <begin position="7"/>
        <end position="26"/>
    </location>
</feature>
<feature type="domain" description="TadE-like" evidence="2">
    <location>
        <begin position="8"/>
        <end position="50"/>
    </location>
</feature>
<accession>A0A934Q0W4</accession>
<evidence type="ECO:0000256" key="1">
    <source>
        <dbReference type="SAM" id="Phobius"/>
    </source>
</evidence>
<evidence type="ECO:0000313" key="4">
    <source>
        <dbReference type="Proteomes" id="UP000617041"/>
    </source>
</evidence>
<keyword evidence="1" id="KW-1133">Transmembrane helix</keyword>
<gene>
    <name evidence="3" type="ORF">I8E28_15515</name>
</gene>
<dbReference type="Proteomes" id="UP000617041">
    <property type="component" value="Unassembled WGS sequence"/>
</dbReference>
<sequence>MRKNKQGGVALVEFALILPFLLVLTFTTTEFGRALYEYQAISKSVRVAARYLATQNVGTHQAEAANLIVYGTIQPGQGARPLLRNLTMANVMAPQWDQAGATPIINTVRVGVTGYQFRSMFTTAFGVIFPPIVFSDITATMRSAFGPPPAPAP</sequence>
<reference evidence="3" key="1">
    <citation type="submission" date="2020-12" db="EMBL/GenBank/DDBJ databases">
        <title>Ramlibacter sp. nov., isolated from a freshwater alga, Cryptomonas.</title>
        <authorList>
            <person name="Kim H.M."/>
            <person name="Jeon C.O."/>
        </authorList>
    </citation>
    <scope>NUCLEOTIDE SEQUENCE</scope>
    <source>
        <strain evidence="3">CrO1</strain>
    </source>
</reference>
<dbReference type="EMBL" id="JAEDAO010000001">
    <property type="protein sequence ID" value="MBK0394009.1"/>
    <property type="molecule type" value="Genomic_DNA"/>
</dbReference>